<organism evidence="2 3">
    <name type="scientific">Chitinasiproducens palmae</name>
    <dbReference type="NCBI Taxonomy" id="1770053"/>
    <lineage>
        <taxon>Bacteria</taxon>
        <taxon>Pseudomonadati</taxon>
        <taxon>Pseudomonadota</taxon>
        <taxon>Betaproteobacteria</taxon>
        <taxon>Burkholderiales</taxon>
        <taxon>Burkholderiaceae</taxon>
        <taxon>Chitinasiproducens</taxon>
    </lineage>
</organism>
<gene>
    <name evidence="2" type="ORF">SAMN05216551_109161</name>
</gene>
<accession>A0A1H2PS79</accession>
<dbReference type="RefSeq" id="WP_139169712.1">
    <property type="nucleotide sequence ID" value="NZ_FNLO01000009.1"/>
</dbReference>
<name>A0A1H2PS79_9BURK</name>
<protein>
    <submittedName>
        <fullName evidence="2">Uncharacterized protein</fullName>
    </submittedName>
</protein>
<dbReference type="EMBL" id="FNLO01000009">
    <property type="protein sequence ID" value="SDV49815.1"/>
    <property type="molecule type" value="Genomic_DNA"/>
</dbReference>
<evidence type="ECO:0000256" key="1">
    <source>
        <dbReference type="SAM" id="MobiDB-lite"/>
    </source>
</evidence>
<keyword evidence="3" id="KW-1185">Reference proteome</keyword>
<dbReference type="STRING" id="1770053.SAMN05216551_109161"/>
<feature type="region of interest" description="Disordered" evidence="1">
    <location>
        <begin position="35"/>
        <end position="66"/>
    </location>
</feature>
<dbReference type="AlphaFoldDB" id="A0A1H2PS79"/>
<evidence type="ECO:0000313" key="2">
    <source>
        <dbReference type="EMBL" id="SDV49815.1"/>
    </source>
</evidence>
<proteinExistence type="predicted"/>
<evidence type="ECO:0000313" key="3">
    <source>
        <dbReference type="Proteomes" id="UP000243719"/>
    </source>
</evidence>
<reference evidence="3" key="1">
    <citation type="submission" date="2016-09" db="EMBL/GenBank/DDBJ databases">
        <authorList>
            <person name="Varghese N."/>
            <person name="Submissions S."/>
        </authorList>
    </citation>
    <scope>NUCLEOTIDE SEQUENCE [LARGE SCALE GENOMIC DNA]</scope>
    <source>
        <strain evidence="3">JS23</strain>
    </source>
</reference>
<sequence length="66" mass="6949">MKVTTTRPILLNGKVGVEHDTTEQHARELRAKGLLAGLAAESGEPPAESDEAAKPVRTSPGKSSKQ</sequence>
<dbReference type="Proteomes" id="UP000243719">
    <property type="component" value="Unassembled WGS sequence"/>
</dbReference>